<name>A0AAD3Y4G8_NEPGR</name>
<protein>
    <submittedName>
        <fullName evidence="1">Uncharacterized protein</fullName>
    </submittedName>
</protein>
<gene>
    <name evidence="1" type="ORF">Nepgr_031075</name>
</gene>
<sequence>MRLPPHTWFRLIGRFHLNFIVGSPVKSLTSGAWSSWITTNKWEANIREGRPSGLVRTVAKTSRWTLLLDRCQRTSDFTKLRSDHLGKIENLLPAIFPVKQHVLRSGYAFARGNPHR</sequence>
<dbReference type="EMBL" id="BSYO01000036">
    <property type="protein sequence ID" value="GMH29232.1"/>
    <property type="molecule type" value="Genomic_DNA"/>
</dbReference>
<evidence type="ECO:0000313" key="1">
    <source>
        <dbReference type="EMBL" id="GMH29232.1"/>
    </source>
</evidence>
<evidence type="ECO:0000313" key="2">
    <source>
        <dbReference type="Proteomes" id="UP001279734"/>
    </source>
</evidence>
<accession>A0AAD3Y4G8</accession>
<reference evidence="1" key="1">
    <citation type="submission" date="2023-05" db="EMBL/GenBank/DDBJ databases">
        <title>Nepenthes gracilis genome sequencing.</title>
        <authorList>
            <person name="Fukushima K."/>
        </authorList>
    </citation>
    <scope>NUCLEOTIDE SEQUENCE</scope>
    <source>
        <strain evidence="1">SING2019-196</strain>
    </source>
</reference>
<organism evidence="1 2">
    <name type="scientific">Nepenthes gracilis</name>
    <name type="common">Slender pitcher plant</name>
    <dbReference type="NCBI Taxonomy" id="150966"/>
    <lineage>
        <taxon>Eukaryota</taxon>
        <taxon>Viridiplantae</taxon>
        <taxon>Streptophyta</taxon>
        <taxon>Embryophyta</taxon>
        <taxon>Tracheophyta</taxon>
        <taxon>Spermatophyta</taxon>
        <taxon>Magnoliopsida</taxon>
        <taxon>eudicotyledons</taxon>
        <taxon>Gunneridae</taxon>
        <taxon>Pentapetalae</taxon>
        <taxon>Caryophyllales</taxon>
        <taxon>Nepenthaceae</taxon>
        <taxon>Nepenthes</taxon>
    </lineage>
</organism>
<comment type="caution">
    <text evidence="1">The sequence shown here is derived from an EMBL/GenBank/DDBJ whole genome shotgun (WGS) entry which is preliminary data.</text>
</comment>
<dbReference type="Proteomes" id="UP001279734">
    <property type="component" value="Unassembled WGS sequence"/>
</dbReference>
<dbReference type="AlphaFoldDB" id="A0AAD3Y4G8"/>
<proteinExistence type="predicted"/>
<keyword evidence="2" id="KW-1185">Reference proteome</keyword>